<keyword evidence="2" id="KW-1185">Reference proteome</keyword>
<dbReference type="RefSeq" id="WP_257717468.1">
    <property type="nucleotide sequence ID" value="NZ_JANJOU010000016.1"/>
</dbReference>
<sequence length="58" mass="6513">MVTLILALRWVGYDIWCLRIGHVPHTPDGMPPAELRRLIEGEIGSSHRFLACVSLSLD</sequence>
<name>A0ABT1X6T3_9PROT</name>
<dbReference type="EMBL" id="JANJOU010000016">
    <property type="protein sequence ID" value="MCR0983803.1"/>
    <property type="molecule type" value="Genomic_DNA"/>
</dbReference>
<reference evidence="1 2" key="1">
    <citation type="submission" date="2022-06" db="EMBL/GenBank/DDBJ databases">
        <title>Roseomonas CN29.</title>
        <authorList>
            <person name="Cheng Y."/>
            <person name="He X."/>
        </authorList>
    </citation>
    <scope>NUCLEOTIDE SEQUENCE [LARGE SCALE GENOMIC DNA]</scope>
    <source>
        <strain evidence="1 2">CN29</strain>
    </source>
</reference>
<proteinExistence type="predicted"/>
<protein>
    <submittedName>
        <fullName evidence="1">Uncharacterized protein</fullName>
    </submittedName>
</protein>
<gene>
    <name evidence="1" type="ORF">NRP21_17245</name>
</gene>
<organism evidence="1 2">
    <name type="scientific">Roseomonas populi</name>
    <dbReference type="NCBI Taxonomy" id="3121582"/>
    <lineage>
        <taxon>Bacteria</taxon>
        <taxon>Pseudomonadati</taxon>
        <taxon>Pseudomonadota</taxon>
        <taxon>Alphaproteobacteria</taxon>
        <taxon>Acetobacterales</taxon>
        <taxon>Roseomonadaceae</taxon>
        <taxon>Roseomonas</taxon>
    </lineage>
</organism>
<evidence type="ECO:0000313" key="1">
    <source>
        <dbReference type="EMBL" id="MCR0983803.1"/>
    </source>
</evidence>
<dbReference type="Proteomes" id="UP001524642">
    <property type="component" value="Unassembled WGS sequence"/>
</dbReference>
<comment type="caution">
    <text evidence="1">The sequence shown here is derived from an EMBL/GenBank/DDBJ whole genome shotgun (WGS) entry which is preliminary data.</text>
</comment>
<evidence type="ECO:0000313" key="2">
    <source>
        <dbReference type="Proteomes" id="UP001524642"/>
    </source>
</evidence>
<accession>A0ABT1X6T3</accession>